<dbReference type="Proteomes" id="UP000887579">
    <property type="component" value="Unplaced"/>
</dbReference>
<accession>A0AC34FLB9</accession>
<proteinExistence type="predicted"/>
<evidence type="ECO:0000313" key="1">
    <source>
        <dbReference type="Proteomes" id="UP000887579"/>
    </source>
</evidence>
<dbReference type="WBParaSite" id="ES5_v2.g18146.t1">
    <property type="protein sequence ID" value="ES5_v2.g18146.t1"/>
    <property type="gene ID" value="ES5_v2.g18146"/>
</dbReference>
<reference evidence="2" key="1">
    <citation type="submission" date="2022-11" db="UniProtKB">
        <authorList>
            <consortium name="WormBaseParasite"/>
        </authorList>
    </citation>
    <scope>IDENTIFICATION</scope>
</reference>
<protein>
    <submittedName>
        <fullName evidence="2">C2H2-type domain-containing protein</fullName>
    </submittedName>
</protein>
<sequence length="1425" mass="163196">MLLKLTIFIFLLIYAFAIPLRQRINVKLPELSNPGFFYEYEPYKFEVLSETKAVVNEGSGSFSGPFVGDDYGSGSGFDDDIFSVYEDGANEGSGSGDYMISERSGFFFKPFPLIPSISLDFNIGLSAEASKIDENHNVEALFYECSGEEKDCRAKKREMNPLVDVNEVNSFAKKKKTDNDVNEDDVDEETSLLAPRILESTTVEECYFSHLRTTSEETKSRSKQSEVSTECSNTNLISFQTLIHTQIDMFGTTNVAQIILERGAGEFNLDFENAELKNEIGNRKICTEHYDELYGKWQIQKYKHIIKLKRGSSSNKEVCSMDHRYQPHEVRPSTDRNFVKVTSRHASSFLKKTGILLHVGLPVCRSHGRSLEKVSAENIVEEDGFNIVPSYDDFGSSPDINRPVEEEQCTNSNDESFPPKCFKGTYSESESSSSQESSKDPTFKSRDRLPPKLAPQIDVTEEVKKAFYVFAEATGNNFLFLTLLYAIVTGAQRYRLTTDFENLQRRTKQKKVCQFRSFMDVIATIMAGDKKNILVSMAKQKNTGYDWQKNPDKQMEKALGYVRVQYNAANNHETRLNVIAQVAHIYPLAAIQKVIPGLTNRFYTSARKKAAHRLECPDTPKAKRVTQRYNEYDAAYFIDFITSSHVSTMLPSAHIKVKAPDGTKTTIPAVMRRFHDSEVIDMFEKHCQEDGYESCVLSEYVMRSILKVCSAKKQKSLQCVDYFLAYGQEAFAKLHHVISTVLEKRLIDQQWHDDLEFGLQESENYLKTDYYTQLKMNSRIGDLCIPFALSDPTAKEFSAIDCPKQELFAHDHDLQTDRIRLFDQTIVDIRDSLTQLIEEVVDKIEKENLAELRDDVFKSEKDIVEWKKHIVRAKYSNHVREEIIMGIEEGEALVTIDYATRYLPIKHIEKQSDFFGKKGMSWHISHVLAKLGDSLVQHTFTHLLDEEDQNGQAVIAIISDVFKKLKKLNIEKVTIRSDNAGYYKNAQVLVSLPVIAAEEGVNLIRYSFSESQSGKAEADREAGRMKRRMQYALNHGSNIQSGFEMLEAITSGTKPLPGLTVVLAKLNYVAVDSKATIPLISNLYDFVFSERNIKYWRHYNIGSGKKISQKKYKDCVIRPTLTIVHEWDHSQDDNTYTFWMATNEEREDKTSSPKKTAAVPKEAHPEEPSGYIPTLLWNCPVGNCEKQFLNEGFMLNHIIRGDHEYAVEKFTLQEYAFKLYRNQLEGFLEARTSTLNQRRLETEESSTSAQPEMGWALRTTKKGARYTTDMRAFLDAEFGKYYAKQKKPDVKEVESNMASARTSDGKRKFTADERLSSRQIAAYYKKKAEKLRDQIEKNLALTDEEQELVSDIIIQEMNDETGELEIEYEDEPMFITQEEEILSCVRVEFNNANQETETEEADYNRLYADEEELASLFQQTKRCPN</sequence>
<evidence type="ECO:0000313" key="2">
    <source>
        <dbReference type="WBParaSite" id="ES5_v2.g18146.t1"/>
    </source>
</evidence>
<name>A0AC34FLB9_9BILA</name>
<organism evidence="1 2">
    <name type="scientific">Panagrolaimus sp. ES5</name>
    <dbReference type="NCBI Taxonomy" id="591445"/>
    <lineage>
        <taxon>Eukaryota</taxon>
        <taxon>Metazoa</taxon>
        <taxon>Ecdysozoa</taxon>
        <taxon>Nematoda</taxon>
        <taxon>Chromadorea</taxon>
        <taxon>Rhabditida</taxon>
        <taxon>Tylenchina</taxon>
        <taxon>Panagrolaimomorpha</taxon>
        <taxon>Panagrolaimoidea</taxon>
        <taxon>Panagrolaimidae</taxon>
        <taxon>Panagrolaimus</taxon>
    </lineage>
</organism>